<evidence type="ECO:0000313" key="8">
    <source>
        <dbReference type="EMBL" id="VDN32070.1"/>
    </source>
</evidence>
<evidence type="ECO:0000313" key="9">
    <source>
        <dbReference type="Proteomes" id="UP000271098"/>
    </source>
</evidence>
<dbReference type="SUPFAM" id="SSF101887">
    <property type="entry name" value="Apyrase"/>
    <property type="match status" value="1"/>
</dbReference>
<proteinExistence type="inferred from homology"/>
<dbReference type="GO" id="GO:0005509">
    <property type="term" value="F:calcium ion binding"/>
    <property type="evidence" value="ECO:0007669"/>
    <property type="project" value="InterPro"/>
</dbReference>
<dbReference type="Pfam" id="PF06079">
    <property type="entry name" value="Apyrase"/>
    <property type="match status" value="1"/>
</dbReference>
<dbReference type="Gene3D" id="2.120.10.100">
    <property type="entry name" value="Apyrase"/>
    <property type="match status" value="1"/>
</dbReference>
<dbReference type="PANTHER" id="PTHR13023">
    <property type="entry name" value="APYRASE"/>
    <property type="match status" value="1"/>
</dbReference>
<evidence type="ECO:0000256" key="6">
    <source>
        <dbReference type="PIRSR" id="PIRSR609283-1"/>
    </source>
</evidence>
<sequence>MAGRDEQWSDSRAKGRKDEAAWSTGSLLAVAALTSILCAAFASLTLSMRRPGCYRRPYNSTLLVVVTDLDKNSLHSTKKYHWQSYMKEGVLTLNNDYTHASVLWDDKTEISLYSTFAAGGRSMELSDLVVFDGRLLSVDDRTGILYRIEQGVAYPWVYVSDGDGSTAKGFKGEWMTVKDDDLWVGGLGKEWTTTEGVFVNFNPMWVKRVTREGTVEHINWIDEYKKLRSALGIEWPGYMIHESAQWSTVYRKWFFLPRRASKLTYTEAEDEERGGAACLHKLDIILSVHLLDESQLEPAAVDKDARI</sequence>
<evidence type="ECO:0000256" key="3">
    <source>
        <dbReference type="ARBA" id="ARBA00022801"/>
    </source>
</evidence>
<evidence type="ECO:0000256" key="1">
    <source>
        <dbReference type="ARBA" id="ARBA00001913"/>
    </source>
</evidence>
<dbReference type="GO" id="GO:0004382">
    <property type="term" value="F:GDP phosphatase activity"/>
    <property type="evidence" value="ECO:0007669"/>
    <property type="project" value="TreeGrafter"/>
</dbReference>
<dbReference type="GO" id="GO:0030166">
    <property type="term" value="P:proteoglycan biosynthetic process"/>
    <property type="evidence" value="ECO:0007669"/>
    <property type="project" value="TreeGrafter"/>
</dbReference>
<feature type="transmembrane region" description="Helical" evidence="7">
    <location>
        <begin position="20"/>
        <end position="46"/>
    </location>
</feature>
<reference evidence="10" key="1">
    <citation type="submission" date="2016-06" db="UniProtKB">
        <authorList>
            <consortium name="WormBaseParasite"/>
        </authorList>
    </citation>
    <scope>IDENTIFICATION</scope>
</reference>
<keyword evidence="7" id="KW-1133">Transmembrane helix</keyword>
<feature type="binding site" evidence="6">
    <location>
        <position position="126"/>
    </location>
    <ligand>
        <name>Ca(2+)</name>
        <dbReference type="ChEBI" id="CHEBI:29108"/>
    </ligand>
</feature>
<keyword evidence="7" id="KW-0472">Membrane</keyword>
<evidence type="ECO:0000256" key="4">
    <source>
        <dbReference type="ARBA" id="ARBA00022837"/>
    </source>
</evidence>
<dbReference type="InterPro" id="IPR036258">
    <property type="entry name" value="Apyrase_sf"/>
</dbReference>
<keyword evidence="9" id="KW-1185">Reference proteome</keyword>
<comment type="similarity">
    <text evidence="5">Belongs to the apyrase family.</text>
</comment>
<evidence type="ECO:0000256" key="2">
    <source>
        <dbReference type="ARBA" id="ARBA00022723"/>
    </source>
</evidence>
<dbReference type="GO" id="GO:0045134">
    <property type="term" value="F:UDP phosphatase activity"/>
    <property type="evidence" value="ECO:0007669"/>
    <property type="project" value="TreeGrafter"/>
</dbReference>
<keyword evidence="3" id="KW-0378">Hydrolase</keyword>
<organism evidence="10">
    <name type="scientific">Gongylonema pulchrum</name>
    <dbReference type="NCBI Taxonomy" id="637853"/>
    <lineage>
        <taxon>Eukaryota</taxon>
        <taxon>Metazoa</taxon>
        <taxon>Ecdysozoa</taxon>
        <taxon>Nematoda</taxon>
        <taxon>Chromadorea</taxon>
        <taxon>Rhabditida</taxon>
        <taxon>Spirurina</taxon>
        <taxon>Spiruromorpha</taxon>
        <taxon>Spiruroidea</taxon>
        <taxon>Gongylonematidae</taxon>
        <taxon>Gongylonema</taxon>
    </lineage>
</organism>
<keyword evidence="2 6" id="KW-0479">Metal-binding</keyword>
<dbReference type="WBParaSite" id="GPUH_0001861301-mRNA-1">
    <property type="protein sequence ID" value="GPUH_0001861301-mRNA-1"/>
    <property type="gene ID" value="GPUH_0001861301"/>
</dbReference>
<evidence type="ECO:0000256" key="7">
    <source>
        <dbReference type="SAM" id="Phobius"/>
    </source>
</evidence>
<evidence type="ECO:0000313" key="10">
    <source>
        <dbReference type="WBParaSite" id="GPUH_0001861301-mRNA-1"/>
    </source>
</evidence>
<comment type="cofactor">
    <cofactor evidence="1 6">
        <name>Ca(2+)</name>
        <dbReference type="ChEBI" id="CHEBI:29108"/>
    </cofactor>
</comment>
<feature type="binding site" evidence="6">
    <location>
        <position position="127"/>
    </location>
    <ligand>
        <name>Ca(2+)</name>
        <dbReference type="ChEBI" id="CHEBI:29108"/>
    </ligand>
</feature>
<dbReference type="Proteomes" id="UP000271098">
    <property type="component" value="Unassembled WGS sequence"/>
</dbReference>
<dbReference type="OrthoDB" id="25028at2759"/>
<feature type="binding site" evidence="6">
    <location>
        <position position="173"/>
    </location>
    <ligand>
        <name>Ca(2+)</name>
        <dbReference type="ChEBI" id="CHEBI:29108"/>
    </ligand>
</feature>
<dbReference type="AlphaFoldDB" id="A0A183EC97"/>
<name>A0A183EC97_9BILA</name>
<keyword evidence="7" id="KW-0812">Transmembrane</keyword>
<accession>A0A183EC97</accession>
<evidence type="ECO:0000256" key="5">
    <source>
        <dbReference type="ARBA" id="ARBA00025738"/>
    </source>
</evidence>
<dbReference type="EMBL" id="UYRT01087028">
    <property type="protein sequence ID" value="VDN32070.1"/>
    <property type="molecule type" value="Genomic_DNA"/>
</dbReference>
<dbReference type="PANTHER" id="PTHR13023:SF3">
    <property type="entry name" value="SOLUBLE CALCIUM-ACTIVATED NUCLEOTIDASE 1"/>
    <property type="match status" value="1"/>
</dbReference>
<gene>
    <name evidence="8" type="ORF">GPUH_LOCUS18588</name>
</gene>
<protein>
    <submittedName>
        <fullName evidence="10">Soluble calcium-activated nucleotidase 1</fullName>
    </submittedName>
</protein>
<reference evidence="8 9" key="2">
    <citation type="submission" date="2018-11" db="EMBL/GenBank/DDBJ databases">
        <authorList>
            <consortium name="Pathogen Informatics"/>
        </authorList>
    </citation>
    <scope>NUCLEOTIDE SEQUENCE [LARGE SCALE GENOMIC DNA]</scope>
</reference>
<keyword evidence="4 6" id="KW-0106">Calcium</keyword>
<feature type="binding site" evidence="6">
    <location>
        <position position="242"/>
    </location>
    <ligand>
        <name>Ca(2+)</name>
        <dbReference type="ChEBI" id="CHEBI:29108"/>
    </ligand>
</feature>
<dbReference type="InterPro" id="IPR009283">
    <property type="entry name" value="Apyrase"/>
</dbReference>